<reference evidence="1" key="1">
    <citation type="submission" date="2020-11" db="EMBL/GenBank/DDBJ databases">
        <authorList>
            <person name="Tran Van P."/>
        </authorList>
    </citation>
    <scope>NUCLEOTIDE SEQUENCE</scope>
</reference>
<evidence type="ECO:0000313" key="1">
    <source>
        <dbReference type="EMBL" id="CAD7206733.1"/>
    </source>
</evidence>
<sequence>MVPLVSALLRKAHYFTLSGSSSSTNLSGVIHGASLLGTPFQFPHSLLDSDVTAALDHLLQHPNDDTLMSIAKSTGKDLYSSLSLQERRDKINQMIVKLKAAMDSETQSRMQLAKEQQESKDPETNTKIAFLVGKSDQRVQALAVLMLHFCAGLQHAQDQEEANKNNSP</sequence>
<dbReference type="GO" id="GO:0005739">
    <property type="term" value="C:mitochondrion"/>
    <property type="evidence" value="ECO:0007669"/>
    <property type="project" value="GOC"/>
</dbReference>
<proteinExistence type="predicted"/>
<name>A0A7R8ZES5_TIMDO</name>
<dbReference type="AlphaFoldDB" id="A0A7R8ZES5"/>
<organism evidence="1">
    <name type="scientific">Timema douglasi</name>
    <name type="common">Walking stick</name>
    <dbReference type="NCBI Taxonomy" id="61478"/>
    <lineage>
        <taxon>Eukaryota</taxon>
        <taxon>Metazoa</taxon>
        <taxon>Ecdysozoa</taxon>
        <taxon>Arthropoda</taxon>
        <taxon>Hexapoda</taxon>
        <taxon>Insecta</taxon>
        <taxon>Pterygota</taxon>
        <taxon>Neoptera</taxon>
        <taxon>Polyneoptera</taxon>
        <taxon>Phasmatodea</taxon>
        <taxon>Timematodea</taxon>
        <taxon>Timematoidea</taxon>
        <taxon>Timematidae</taxon>
        <taxon>Timema</taxon>
    </lineage>
</organism>
<dbReference type="GO" id="GO:1990456">
    <property type="term" value="P:mitochondrion-endoplasmic reticulum membrane tethering"/>
    <property type="evidence" value="ECO:0007669"/>
    <property type="project" value="InterPro"/>
</dbReference>
<dbReference type="PANTHER" id="PTHR21519:SF1">
    <property type="entry name" value="PDZ DOMAIN-CONTAINING PROTEIN 8"/>
    <property type="match status" value="1"/>
</dbReference>
<dbReference type="InterPro" id="IPR039275">
    <property type="entry name" value="PDZD8"/>
</dbReference>
<dbReference type="GO" id="GO:0044233">
    <property type="term" value="C:mitochondria-associated endoplasmic reticulum membrane contact site"/>
    <property type="evidence" value="ECO:0007669"/>
    <property type="project" value="InterPro"/>
</dbReference>
<dbReference type="GO" id="GO:0051560">
    <property type="term" value="P:mitochondrial calcium ion homeostasis"/>
    <property type="evidence" value="ECO:0007669"/>
    <property type="project" value="InterPro"/>
</dbReference>
<protein>
    <submittedName>
        <fullName evidence="1">Uncharacterized protein</fullName>
    </submittedName>
</protein>
<dbReference type="EMBL" id="OA585956">
    <property type="protein sequence ID" value="CAD7206733.1"/>
    <property type="molecule type" value="Genomic_DNA"/>
</dbReference>
<gene>
    <name evidence="1" type="ORF">TDIB3V08_LOCUS12882</name>
</gene>
<accession>A0A7R8ZES5</accession>
<dbReference type="PANTHER" id="PTHR21519">
    <property type="entry name" value="PDZ DOMAIN-CONTAINING PROTEIN 8"/>
    <property type="match status" value="1"/>
</dbReference>